<dbReference type="InterPro" id="IPR036188">
    <property type="entry name" value="FAD/NAD-bd_sf"/>
</dbReference>
<keyword evidence="5" id="KW-0503">Monooxygenase</keyword>
<dbReference type="Pfam" id="PF01494">
    <property type="entry name" value="FAD_binding_3"/>
    <property type="match status" value="1"/>
</dbReference>
<keyword evidence="2" id="KW-0285">Flavoprotein</keyword>
<reference evidence="7 8" key="1">
    <citation type="submission" date="2017-06" db="EMBL/GenBank/DDBJ databases">
        <title>Global population genomics of the pathogenic fungus Cryptococcus neoformans var. grubii.</title>
        <authorList>
            <person name="Cuomo C."/>
            <person name="Litvintseva A."/>
            <person name="Chen Y."/>
            <person name="Young S."/>
            <person name="Zeng Q."/>
            <person name="Chapman S."/>
            <person name="Gujja S."/>
            <person name="Saif S."/>
            <person name="Birren B."/>
        </authorList>
    </citation>
    <scope>NUCLEOTIDE SEQUENCE [LARGE SCALE GENOMIC DNA]</scope>
    <source>
        <strain evidence="7 8">Tu259-1</strain>
    </source>
</reference>
<proteinExistence type="inferred from homology"/>
<dbReference type="AlphaFoldDB" id="A0A854QRD3"/>
<dbReference type="PRINTS" id="PR00420">
    <property type="entry name" value="RNGMNOXGNASE"/>
</dbReference>
<protein>
    <submittedName>
        <fullName evidence="7">Salicylate hydroxylase</fullName>
    </submittedName>
</protein>
<evidence type="ECO:0000259" key="6">
    <source>
        <dbReference type="Pfam" id="PF01494"/>
    </source>
</evidence>
<evidence type="ECO:0000256" key="1">
    <source>
        <dbReference type="ARBA" id="ARBA00007992"/>
    </source>
</evidence>
<organism evidence="7 8">
    <name type="scientific">Cryptococcus neoformans Tu259-1</name>
    <dbReference type="NCBI Taxonomy" id="1230072"/>
    <lineage>
        <taxon>Eukaryota</taxon>
        <taxon>Fungi</taxon>
        <taxon>Dikarya</taxon>
        <taxon>Basidiomycota</taxon>
        <taxon>Agaricomycotina</taxon>
        <taxon>Tremellomycetes</taxon>
        <taxon>Tremellales</taxon>
        <taxon>Cryptococcaceae</taxon>
        <taxon>Cryptococcus</taxon>
        <taxon>Cryptococcus neoformans species complex</taxon>
    </lineage>
</organism>
<dbReference type="SUPFAM" id="SSF54373">
    <property type="entry name" value="FAD-linked reductases, C-terminal domain"/>
    <property type="match status" value="1"/>
</dbReference>
<dbReference type="Proteomes" id="UP000199727">
    <property type="component" value="Unassembled WGS sequence"/>
</dbReference>
<dbReference type="GO" id="GO:0004497">
    <property type="term" value="F:monooxygenase activity"/>
    <property type="evidence" value="ECO:0007669"/>
    <property type="project" value="UniProtKB-KW"/>
</dbReference>
<dbReference type="InterPro" id="IPR050493">
    <property type="entry name" value="FAD-dep_Monooxygenase_BioMet"/>
</dbReference>
<name>A0A854QRD3_CRYNE</name>
<keyword evidence="3" id="KW-0274">FAD</keyword>
<feature type="domain" description="FAD-binding" evidence="6">
    <location>
        <begin position="65"/>
        <end position="432"/>
    </location>
</feature>
<evidence type="ECO:0000313" key="7">
    <source>
        <dbReference type="EMBL" id="OXG29199.1"/>
    </source>
</evidence>
<comment type="caution">
    <text evidence="7">The sequence shown here is derived from an EMBL/GenBank/DDBJ whole genome shotgun (WGS) entry which is preliminary data.</text>
</comment>
<sequence length="502" mass="55654">MLFDRRVLPFAWSVTPCIICCWYKYRGRQERCLSLSQFIKLRLYSLPITKQALIMAPILADDLRIHIIGAGMGGMGSALALAKQGYTNIHVWESAREIGEVGAGINITPNLSRILDGWGVLDIARAEAVALDGASVLRCAEDDVLTSVDFKYIEKEFGYPFYVVHRSALQKCLVTGAMDSGVVKLHLGKLIKEWDFDNNRFFVTSRDQANGTANGNGSTGEWVEGDVILASDGVKSKARGAMLKRKGEEDHVEDTGQAAYRIIVKRSMINEDPELLPFFTGSHSYRWIGEKRHIIAYPISSHDLFNMSTAHPDRRFVEADSWTASGSKEEMLDMFHDFCPRVQKLLRTVSEESVLEWKLRVHTPLSHWVDGNTALVGDACHPTLPHLAQGAAQAVEDAAVLGVVLSKIKSKEEIHKALLVYQALRKPRADWAVLTAAANGKGLHLGAGKDQEARDAAFRQAKKEGGENPDKAIDQLTQKILYAHDCAKEAEERYAELLAEVA</sequence>
<keyword evidence="4" id="KW-0560">Oxidoreductase</keyword>
<dbReference type="FunFam" id="3.50.50.60:FF:000115">
    <property type="entry name" value="Salicylate hydroxylase, putative"/>
    <property type="match status" value="1"/>
</dbReference>
<dbReference type="PANTHER" id="PTHR13789">
    <property type="entry name" value="MONOOXYGENASE"/>
    <property type="match status" value="1"/>
</dbReference>
<evidence type="ECO:0000313" key="8">
    <source>
        <dbReference type="Proteomes" id="UP000199727"/>
    </source>
</evidence>
<evidence type="ECO:0000256" key="5">
    <source>
        <dbReference type="ARBA" id="ARBA00023033"/>
    </source>
</evidence>
<dbReference type="PANTHER" id="PTHR13789:SF147">
    <property type="entry name" value="PUTATIVE (AFU_ORTHOLOGUE AFUA_2G01950)-RELATED"/>
    <property type="match status" value="1"/>
</dbReference>
<dbReference type="SUPFAM" id="SSF51905">
    <property type="entry name" value="FAD/NAD(P)-binding domain"/>
    <property type="match status" value="1"/>
</dbReference>
<evidence type="ECO:0000256" key="4">
    <source>
        <dbReference type="ARBA" id="ARBA00023002"/>
    </source>
</evidence>
<dbReference type="InterPro" id="IPR002938">
    <property type="entry name" value="FAD-bd"/>
</dbReference>
<dbReference type="Gene3D" id="3.50.50.60">
    <property type="entry name" value="FAD/NAD(P)-binding domain"/>
    <property type="match status" value="1"/>
</dbReference>
<accession>A0A854QRD3</accession>
<dbReference type="GO" id="GO:0071949">
    <property type="term" value="F:FAD binding"/>
    <property type="evidence" value="ECO:0007669"/>
    <property type="project" value="InterPro"/>
</dbReference>
<comment type="similarity">
    <text evidence="1">Belongs to the paxM FAD-dependent monooxygenase family.</text>
</comment>
<dbReference type="OrthoDB" id="9993796at2759"/>
<gene>
    <name evidence="7" type="ORF">C361_00856</name>
</gene>
<dbReference type="EMBL" id="AMKT01000010">
    <property type="protein sequence ID" value="OXG29199.1"/>
    <property type="molecule type" value="Genomic_DNA"/>
</dbReference>
<evidence type="ECO:0000256" key="2">
    <source>
        <dbReference type="ARBA" id="ARBA00022630"/>
    </source>
</evidence>
<evidence type="ECO:0000256" key="3">
    <source>
        <dbReference type="ARBA" id="ARBA00022827"/>
    </source>
</evidence>